<dbReference type="Pfam" id="PF10636">
    <property type="entry name" value="hemP"/>
    <property type="match status" value="1"/>
</dbReference>
<evidence type="ECO:0000256" key="1">
    <source>
        <dbReference type="SAM" id="MobiDB-lite"/>
    </source>
</evidence>
<reference evidence="2" key="1">
    <citation type="submission" date="2022-03" db="EMBL/GenBank/DDBJ databases">
        <title>The complete genome sequence of a Methyloterrigena soli.</title>
        <authorList>
            <person name="Zi Z."/>
        </authorList>
    </citation>
    <scope>NUCLEOTIDE SEQUENCE</scope>
    <source>
        <strain evidence="2">M48</strain>
    </source>
</reference>
<dbReference type="Proteomes" id="UP001156140">
    <property type="component" value="Unassembled WGS sequence"/>
</dbReference>
<organism evidence="2 3">
    <name type="scientific">Paradevosia shaoguanensis</name>
    <dbReference type="NCBI Taxonomy" id="1335043"/>
    <lineage>
        <taxon>Bacteria</taxon>
        <taxon>Pseudomonadati</taxon>
        <taxon>Pseudomonadota</taxon>
        <taxon>Alphaproteobacteria</taxon>
        <taxon>Hyphomicrobiales</taxon>
        <taxon>Devosiaceae</taxon>
        <taxon>Paradevosia</taxon>
    </lineage>
</organism>
<dbReference type="AlphaFoldDB" id="A0AA41U9W4"/>
<sequence length="61" mass="6979">MPDLERQTFALSKPARPQQDGAPRTLTSEEIFEGSTEVQILHEQAVYRLKITRQGKLILNK</sequence>
<comment type="caution">
    <text evidence="2">The sequence shown here is derived from an EMBL/GenBank/DDBJ whole genome shotgun (WGS) entry which is preliminary data.</text>
</comment>
<proteinExistence type="predicted"/>
<evidence type="ECO:0000313" key="3">
    <source>
        <dbReference type="Proteomes" id="UP001156140"/>
    </source>
</evidence>
<dbReference type="RefSeq" id="WP_052152259.1">
    <property type="nucleotide sequence ID" value="NZ_JAKETQ010000001.1"/>
</dbReference>
<keyword evidence="3" id="KW-1185">Reference proteome</keyword>
<dbReference type="InterPro" id="IPR019600">
    <property type="entry name" value="Hemin_uptake_protein_HemP"/>
</dbReference>
<feature type="region of interest" description="Disordered" evidence="1">
    <location>
        <begin position="1"/>
        <end position="24"/>
    </location>
</feature>
<gene>
    <name evidence="2" type="ORF">ML536_03055</name>
</gene>
<dbReference type="EMBL" id="JALAZD010000001">
    <property type="protein sequence ID" value="MCI0125800.1"/>
    <property type="molecule type" value="Genomic_DNA"/>
</dbReference>
<evidence type="ECO:0000313" key="2">
    <source>
        <dbReference type="EMBL" id="MCI0125800.1"/>
    </source>
</evidence>
<accession>A0AA41U9W4</accession>
<dbReference type="Gene3D" id="2.10.70.10">
    <property type="entry name" value="Complement Module, domain 1"/>
    <property type="match status" value="1"/>
</dbReference>
<protein>
    <submittedName>
        <fullName evidence="2">Hemin uptake protein HemP</fullName>
    </submittedName>
</protein>
<name>A0AA41U9W4_9HYPH</name>